<evidence type="ECO:0000313" key="7">
    <source>
        <dbReference type="EMBL" id="SVA00810.1"/>
    </source>
</evidence>
<keyword evidence="6" id="KW-0998">Cell outer membrane</keyword>
<evidence type="ECO:0000256" key="2">
    <source>
        <dbReference type="ARBA" id="ARBA00022448"/>
    </source>
</evidence>
<dbReference type="AlphaFoldDB" id="A0A381S9N9"/>
<evidence type="ECO:0000256" key="1">
    <source>
        <dbReference type="ARBA" id="ARBA00004442"/>
    </source>
</evidence>
<gene>
    <name evidence="7" type="ORF">METZ01_LOCUS53664</name>
</gene>
<accession>A0A381S9N9</accession>
<dbReference type="Pfam" id="PF02321">
    <property type="entry name" value="OEP"/>
    <property type="match status" value="2"/>
</dbReference>
<dbReference type="GO" id="GO:0009279">
    <property type="term" value="C:cell outer membrane"/>
    <property type="evidence" value="ECO:0007669"/>
    <property type="project" value="UniProtKB-SubCell"/>
</dbReference>
<dbReference type="GO" id="GO:1990281">
    <property type="term" value="C:efflux pump complex"/>
    <property type="evidence" value="ECO:0007669"/>
    <property type="project" value="TreeGrafter"/>
</dbReference>
<keyword evidence="5" id="KW-0472">Membrane</keyword>
<dbReference type="GO" id="GO:0015288">
    <property type="term" value="F:porin activity"/>
    <property type="evidence" value="ECO:0007669"/>
    <property type="project" value="TreeGrafter"/>
</dbReference>
<dbReference type="InterPro" id="IPR003423">
    <property type="entry name" value="OMP_efflux"/>
</dbReference>
<keyword evidence="3" id="KW-1134">Transmembrane beta strand</keyword>
<dbReference type="InterPro" id="IPR051906">
    <property type="entry name" value="TolC-like"/>
</dbReference>
<dbReference type="Gene3D" id="1.20.1600.10">
    <property type="entry name" value="Outer membrane efflux proteins (OEP)"/>
    <property type="match status" value="1"/>
</dbReference>
<dbReference type="SUPFAM" id="SSF56954">
    <property type="entry name" value="Outer membrane efflux proteins (OEP)"/>
    <property type="match status" value="1"/>
</dbReference>
<keyword evidence="2" id="KW-0813">Transport</keyword>
<dbReference type="PANTHER" id="PTHR30026:SF20">
    <property type="entry name" value="OUTER MEMBRANE PROTEIN TOLC"/>
    <property type="match status" value="1"/>
</dbReference>
<evidence type="ECO:0000256" key="4">
    <source>
        <dbReference type="ARBA" id="ARBA00022692"/>
    </source>
</evidence>
<evidence type="ECO:0000256" key="3">
    <source>
        <dbReference type="ARBA" id="ARBA00022452"/>
    </source>
</evidence>
<sequence length="438" mass="49060">MKNKILVITILIIGQSIFSNEKVWTLEDCVIYALENNISILQARNSILSNEQDVISAKGNFMPGVSSNISGSMSIGKVELYPGEFADREFYSSSLGIGFSQTIFNGFRNINILNQSKLTLEKNKYELGKLRDDISLNVANIYLNVLFNKENLELARSQYDFSLLQVKQVQALVESGVQPASTLIDTQATLSLDSQNLTIAENNHELALLNLSQLLQIPYEGFDVAVIEIDVPSENIMYKDIRPILNYALENRNEIKAAERDIEIAKLNTKISKSAYLPNISLGYGFNAAANFSNLTDDDPFIDQIDENKGHSVNMNISIPIFNRNQTKAGVTKSKILENTSNLALEQAKLNLKSSIQRSYTDAKAALKSYQASQKSLEAQTLAFDNSKERYDLGALNSFDLEQARIRLLNAKSSLINSKYDFIFKTKVLDYYTGKIIY</sequence>
<reference evidence="7" key="1">
    <citation type="submission" date="2018-05" db="EMBL/GenBank/DDBJ databases">
        <authorList>
            <person name="Lanie J.A."/>
            <person name="Ng W.-L."/>
            <person name="Kazmierczak K.M."/>
            <person name="Andrzejewski T.M."/>
            <person name="Davidsen T.M."/>
            <person name="Wayne K.J."/>
            <person name="Tettelin H."/>
            <person name="Glass J.I."/>
            <person name="Rusch D."/>
            <person name="Podicherti R."/>
            <person name="Tsui H.-C.T."/>
            <person name="Winkler M.E."/>
        </authorList>
    </citation>
    <scope>NUCLEOTIDE SEQUENCE</scope>
</reference>
<evidence type="ECO:0000256" key="6">
    <source>
        <dbReference type="ARBA" id="ARBA00023237"/>
    </source>
</evidence>
<evidence type="ECO:0008006" key="8">
    <source>
        <dbReference type="Google" id="ProtNLM"/>
    </source>
</evidence>
<name>A0A381S9N9_9ZZZZ</name>
<keyword evidence="4" id="KW-0812">Transmembrane</keyword>
<comment type="subcellular location">
    <subcellularLocation>
        <location evidence="1">Cell outer membrane</location>
    </subcellularLocation>
</comment>
<protein>
    <recommendedName>
        <fullName evidence="8">Transporter</fullName>
    </recommendedName>
</protein>
<organism evidence="7">
    <name type="scientific">marine metagenome</name>
    <dbReference type="NCBI Taxonomy" id="408172"/>
    <lineage>
        <taxon>unclassified sequences</taxon>
        <taxon>metagenomes</taxon>
        <taxon>ecological metagenomes</taxon>
    </lineage>
</organism>
<proteinExistence type="predicted"/>
<evidence type="ECO:0000256" key="5">
    <source>
        <dbReference type="ARBA" id="ARBA00023136"/>
    </source>
</evidence>
<dbReference type="GO" id="GO:0015562">
    <property type="term" value="F:efflux transmembrane transporter activity"/>
    <property type="evidence" value="ECO:0007669"/>
    <property type="project" value="InterPro"/>
</dbReference>
<dbReference type="EMBL" id="UINC01002839">
    <property type="protein sequence ID" value="SVA00810.1"/>
    <property type="molecule type" value="Genomic_DNA"/>
</dbReference>
<dbReference type="PANTHER" id="PTHR30026">
    <property type="entry name" value="OUTER MEMBRANE PROTEIN TOLC"/>
    <property type="match status" value="1"/>
</dbReference>